<gene>
    <name evidence="10" type="ORF">FHL15_002581</name>
</gene>
<feature type="transmembrane region" description="Helical" evidence="8">
    <location>
        <begin position="831"/>
        <end position="852"/>
    </location>
</feature>
<feature type="transmembrane region" description="Helical" evidence="8">
    <location>
        <begin position="649"/>
        <end position="670"/>
    </location>
</feature>
<feature type="transmembrane region" description="Helical" evidence="8">
    <location>
        <begin position="929"/>
        <end position="947"/>
    </location>
</feature>
<dbReference type="PRINTS" id="PR00171">
    <property type="entry name" value="SUGRTRNSPORT"/>
</dbReference>
<comment type="caution">
    <text evidence="10">The sequence shown here is derived from an EMBL/GenBank/DDBJ whole genome shotgun (WGS) entry which is preliminary data.</text>
</comment>
<dbReference type="InterPro" id="IPR005829">
    <property type="entry name" value="Sugar_transporter_CS"/>
</dbReference>
<comment type="similarity">
    <text evidence="2">Belongs to the major facilitator superfamily. Sugar transporter (TC 2.A.1.1) family.</text>
</comment>
<dbReference type="InterPro" id="IPR003663">
    <property type="entry name" value="Sugar/inositol_transpt"/>
</dbReference>
<reference evidence="11" key="1">
    <citation type="submission" date="2019-06" db="EMBL/GenBank/DDBJ databases">
        <title>Draft genome sequence of the griseofulvin-producing fungus Xylaria cubensis strain G536.</title>
        <authorList>
            <person name="Mead M.E."/>
            <person name="Raja H.A."/>
            <person name="Steenwyk J.L."/>
            <person name="Knowles S.L."/>
            <person name="Oberlies N.H."/>
            <person name="Rokas A."/>
        </authorList>
    </citation>
    <scope>NUCLEOTIDE SEQUENCE [LARGE SCALE GENOMIC DNA]</scope>
    <source>
        <strain evidence="11">G536</strain>
    </source>
</reference>
<feature type="transmembrane region" description="Helical" evidence="8">
    <location>
        <begin position="804"/>
        <end position="824"/>
    </location>
</feature>
<dbReference type="Gene3D" id="3.40.1580.10">
    <property type="entry name" value="SMI1/KNR4-like"/>
    <property type="match status" value="1"/>
</dbReference>
<keyword evidence="3" id="KW-0813">Transport</keyword>
<feature type="transmembrane region" description="Helical" evidence="8">
    <location>
        <begin position="543"/>
        <end position="565"/>
    </location>
</feature>
<dbReference type="GO" id="GO:0016020">
    <property type="term" value="C:membrane"/>
    <property type="evidence" value="ECO:0007669"/>
    <property type="project" value="UniProtKB-SubCell"/>
</dbReference>
<dbReference type="PROSITE" id="PS50850">
    <property type="entry name" value="MFS"/>
    <property type="match status" value="1"/>
</dbReference>
<keyword evidence="5 8" id="KW-1133">Transmembrane helix</keyword>
<evidence type="ECO:0000313" key="11">
    <source>
        <dbReference type="Proteomes" id="UP000319160"/>
    </source>
</evidence>
<evidence type="ECO:0000256" key="7">
    <source>
        <dbReference type="SAM" id="MobiDB-lite"/>
    </source>
</evidence>
<dbReference type="PANTHER" id="PTHR48022">
    <property type="entry name" value="PLASTIDIC GLUCOSE TRANSPORTER 4"/>
    <property type="match status" value="1"/>
</dbReference>
<protein>
    <recommendedName>
        <fullName evidence="9">Major facilitator superfamily (MFS) profile domain-containing protein</fullName>
    </recommendedName>
</protein>
<evidence type="ECO:0000313" key="10">
    <source>
        <dbReference type="EMBL" id="TRX96309.1"/>
    </source>
</evidence>
<dbReference type="Gene3D" id="1.20.1250.20">
    <property type="entry name" value="MFS general substrate transporter like domains"/>
    <property type="match status" value="1"/>
</dbReference>
<dbReference type="Proteomes" id="UP000319160">
    <property type="component" value="Unassembled WGS sequence"/>
</dbReference>
<feature type="transmembrane region" description="Helical" evidence="8">
    <location>
        <begin position="900"/>
        <end position="923"/>
    </location>
</feature>
<dbReference type="EMBL" id="VFLP01000011">
    <property type="protein sequence ID" value="TRX96309.1"/>
    <property type="molecule type" value="Genomic_DNA"/>
</dbReference>
<feature type="transmembrane region" description="Helical" evidence="8">
    <location>
        <begin position="577"/>
        <end position="594"/>
    </location>
</feature>
<comment type="subcellular location">
    <subcellularLocation>
        <location evidence="1">Membrane</location>
        <topology evidence="1">Multi-pass membrane protein</topology>
    </subcellularLocation>
</comment>
<dbReference type="SUPFAM" id="SSF160631">
    <property type="entry name" value="SMI1/KNR4-like"/>
    <property type="match status" value="1"/>
</dbReference>
<evidence type="ECO:0000256" key="4">
    <source>
        <dbReference type="ARBA" id="ARBA00022692"/>
    </source>
</evidence>
<evidence type="ECO:0000256" key="5">
    <source>
        <dbReference type="ARBA" id="ARBA00022989"/>
    </source>
</evidence>
<evidence type="ECO:0000256" key="8">
    <source>
        <dbReference type="SAM" id="Phobius"/>
    </source>
</evidence>
<proteinExistence type="inferred from homology"/>
<keyword evidence="11" id="KW-1185">Reference proteome</keyword>
<feature type="region of interest" description="Disordered" evidence="7">
    <location>
        <begin position="992"/>
        <end position="1013"/>
    </location>
</feature>
<dbReference type="PROSITE" id="PS00217">
    <property type="entry name" value="SUGAR_TRANSPORT_2"/>
    <property type="match status" value="1"/>
</dbReference>
<keyword evidence="6 8" id="KW-0472">Membrane</keyword>
<evidence type="ECO:0000259" key="9">
    <source>
        <dbReference type="PROSITE" id="PS50850"/>
    </source>
</evidence>
<keyword evidence="4 8" id="KW-0812">Transmembrane</keyword>
<feature type="domain" description="Major facilitator superfamily (MFS) profile" evidence="9">
    <location>
        <begin position="504"/>
        <end position="954"/>
    </location>
</feature>
<evidence type="ECO:0000256" key="3">
    <source>
        <dbReference type="ARBA" id="ARBA00022448"/>
    </source>
</evidence>
<accession>A0A553I7Y1</accession>
<dbReference type="InterPro" id="IPR005828">
    <property type="entry name" value="MFS_sugar_transport-like"/>
</dbReference>
<feature type="transmembrane region" description="Helical" evidence="8">
    <location>
        <begin position="676"/>
        <end position="694"/>
    </location>
</feature>
<dbReference type="GO" id="GO:0005351">
    <property type="term" value="F:carbohydrate:proton symporter activity"/>
    <property type="evidence" value="ECO:0007669"/>
    <property type="project" value="TreeGrafter"/>
</dbReference>
<evidence type="ECO:0000256" key="1">
    <source>
        <dbReference type="ARBA" id="ARBA00004141"/>
    </source>
</evidence>
<feature type="transmembrane region" description="Helical" evidence="8">
    <location>
        <begin position="606"/>
        <end position="628"/>
    </location>
</feature>
<dbReference type="SMART" id="SM00860">
    <property type="entry name" value="SMI1_KNR4"/>
    <property type="match status" value="1"/>
</dbReference>
<organism evidence="10 11">
    <name type="scientific">Xylaria flabelliformis</name>
    <dbReference type="NCBI Taxonomy" id="2512241"/>
    <lineage>
        <taxon>Eukaryota</taxon>
        <taxon>Fungi</taxon>
        <taxon>Dikarya</taxon>
        <taxon>Ascomycota</taxon>
        <taxon>Pezizomycotina</taxon>
        <taxon>Sordariomycetes</taxon>
        <taxon>Xylariomycetidae</taxon>
        <taxon>Xylariales</taxon>
        <taxon>Xylariaceae</taxon>
        <taxon>Xylaria</taxon>
    </lineage>
</organism>
<dbReference type="OrthoDB" id="2544694at2759"/>
<dbReference type="InterPro" id="IPR020846">
    <property type="entry name" value="MFS_dom"/>
</dbReference>
<sequence>MALLSDLILAVEEGSIVAATHFTIRWLISGLVLANKQFAPAISVPNSWLVCFFKFVLSVFEPILNLGVVQIFTPWIPITWSRSHVVSRLAQGYSIISWVFNSGLSMPRHWLNSGITFFAQANVIHKAQQVITTAAAIWFIIRHTMAFLHSRSTQRINNKDPSTHELYVNGSNEQQHIYWAVREIATNCNTHWRKRYNWGCHLEEGAPPEQVRKLDLLLGVELPDDYKTFLQLTNGLNNVLDGGKPHLTFLPADSPQIALSSGYERPSDEVRKLHAAWLVESLFGPGSRAELIEQTGCPRGSQPPYIKLVKIASRGDELGGVFLVPPKDVRHTVQNWIRVALHHPKRNGALIGQIDGHIGSYFGSIGPRLDMLKDWEDWLVLQVQEQEQGNSKVACCRLYPSFLAFLQTLAEMTRRSTANLIKPIMVPKGVNAALSMTKPLAFYAPTIRATRVSLPSVISPRHLNCNGYVDEGLHLSSRMPFPPARGDDPTSSRKPSFLTKKHEIVIFSSTAIALYGYDQGMMSLINTNRSYLRTMAISHDSPIVGIIVSVYYLGCTIGAVLASYWADKKGRKPSISACLITSIVGNLLMFIAGMNPDGPSSWNGAAIAFMIAGRVILGLGVGGIDATIPVYSSELTKDKSRGRALAQEFQMNIFGLLMAFSINLGVTIGLGKDNQWAWRIPIVVMQAFPILLISTMSRLPESPRWFVSQDRSDDAMKALVSLFDEPKAKETLDELVQAQTKESDERVGYLDMMLPRGSQFHPTMLTVMGQINQALTGYGAVSVYGPQIFELLGFGVRNAELVTLGNYISYFLMMTVAWITIDALGRRKLMVWGSIGLSVCFALLTISGGLSLDVAHVSVLGVEIFGSIVLFVATAIFGICWLATVWLIPTEIYPNGARALGSSVSVITWGLANFAITLLTPIMFNNLKYWLFLVFSATNAFAGWWTWSYSPETGGRSFEENQEFFTSAVEHDSWVVRKVDDGKFLRMPQKTERLEGGKITQSEVTPLLEPRSS</sequence>
<dbReference type="AlphaFoldDB" id="A0A553I7Y1"/>
<dbReference type="NCBIfam" id="TIGR00879">
    <property type="entry name" value="SP"/>
    <property type="match status" value="1"/>
</dbReference>
<feature type="transmembrane region" description="Helical" evidence="8">
    <location>
        <begin position="864"/>
        <end position="888"/>
    </location>
</feature>
<dbReference type="InterPro" id="IPR037883">
    <property type="entry name" value="Knr4/Smi1-like_sf"/>
</dbReference>
<dbReference type="PANTHER" id="PTHR48022:SF68">
    <property type="entry name" value="MAJOR FACILITATOR SUPERFAMILY (MFS) PROFILE DOMAIN-CONTAINING PROTEIN-RELATED"/>
    <property type="match status" value="1"/>
</dbReference>
<dbReference type="InterPro" id="IPR036259">
    <property type="entry name" value="MFS_trans_sf"/>
</dbReference>
<dbReference type="Pfam" id="PF00083">
    <property type="entry name" value="Sugar_tr"/>
    <property type="match status" value="1"/>
</dbReference>
<dbReference type="InterPro" id="IPR018958">
    <property type="entry name" value="Knr4/Smi1-like_dom"/>
</dbReference>
<evidence type="ECO:0000256" key="2">
    <source>
        <dbReference type="ARBA" id="ARBA00010992"/>
    </source>
</evidence>
<dbReference type="SUPFAM" id="SSF103473">
    <property type="entry name" value="MFS general substrate transporter"/>
    <property type="match status" value="1"/>
</dbReference>
<name>A0A553I7Y1_9PEZI</name>
<dbReference type="InterPro" id="IPR050360">
    <property type="entry name" value="MFS_Sugar_Transporters"/>
</dbReference>
<evidence type="ECO:0000256" key="6">
    <source>
        <dbReference type="ARBA" id="ARBA00023136"/>
    </source>
</evidence>